<dbReference type="EMBL" id="JBHTOH010000025">
    <property type="protein sequence ID" value="MFD1410764.1"/>
    <property type="molecule type" value="Genomic_DNA"/>
</dbReference>
<keyword evidence="2" id="KW-1185">Reference proteome</keyword>
<proteinExistence type="predicted"/>
<accession>A0ABW4BLE5</accession>
<evidence type="ECO:0008006" key="3">
    <source>
        <dbReference type="Google" id="ProtNLM"/>
    </source>
</evidence>
<comment type="caution">
    <text evidence="1">The sequence shown here is derived from an EMBL/GenBank/DDBJ whole genome shotgun (WGS) entry which is preliminary data.</text>
</comment>
<gene>
    <name evidence="1" type="ORF">ACFQ4R_03935</name>
</gene>
<protein>
    <recommendedName>
        <fullName evidence="3">DUF1642 domain-containing protein</fullName>
    </recommendedName>
</protein>
<dbReference type="RefSeq" id="WP_125647829.1">
    <property type="nucleotide sequence ID" value="NZ_JBHTOH010000025.1"/>
</dbReference>
<name>A0ABW4BLE5_9LACO</name>
<evidence type="ECO:0000313" key="1">
    <source>
        <dbReference type="EMBL" id="MFD1410764.1"/>
    </source>
</evidence>
<organism evidence="1 2">
    <name type="scientific">Lapidilactobacillus gannanensis</name>
    <dbReference type="NCBI Taxonomy" id="2486002"/>
    <lineage>
        <taxon>Bacteria</taxon>
        <taxon>Bacillati</taxon>
        <taxon>Bacillota</taxon>
        <taxon>Bacilli</taxon>
        <taxon>Lactobacillales</taxon>
        <taxon>Lactobacillaceae</taxon>
        <taxon>Lapidilactobacillus</taxon>
    </lineage>
</organism>
<sequence>MLENGMILGGAITYDSLPHDRDELIVDWDGRLIQPEEQYIGVWDQYQGITILILDEPDQILSWLDSTKYEYDKPEFIKQYSEFDTSSVIDDMMTCGWFIKNDETQSDLDFFERYVNIQFREIVED</sequence>
<evidence type="ECO:0000313" key="2">
    <source>
        <dbReference type="Proteomes" id="UP001597191"/>
    </source>
</evidence>
<reference evidence="2" key="1">
    <citation type="journal article" date="2019" name="Int. J. Syst. Evol. Microbiol.">
        <title>The Global Catalogue of Microorganisms (GCM) 10K type strain sequencing project: providing services to taxonomists for standard genome sequencing and annotation.</title>
        <authorList>
            <consortium name="The Broad Institute Genomics Platform"/>
            <consortium name="The Broad Institute Genome Sequencing Center for Infectious Disease"/>
            <person name="Wu L."/>
            <person name="Ma J."/>
        </authorList>
    </citation>
    <scope>NUCLEOTIDE SEQUENCE [LARGE SCALE GENOMIC DNA]</scope>
    <source>
        <strain evidence="2">CCM 8937</strain>
    </source>
</reference>
<dbReference type="Proteomes" id="UP001597191">
    <property type="component" value="Unassembled WGS sequence"/>
</dbReference>